<protein>
    <submittedName>
        <fullName evidence="2">Uncharacterized protein</fullName>
    </submittedName>
</protein>
<dbReference type="Pfam" id="PF13578">
    <property type="entry name" value="Methyltransf_24"/>
    <property type="match status" value="1"/>
</dbReference>
<dbReference type="EMBL" id="JALLPJ020000399">
    <property type="protein sequence ID" value="KAL3793267.1"/>
    <property type="molecule type" value="Genomic_DNA"/>
</dbReference>
<evidence type="ECO:0000313" key="2">
    <source>
        <dbReference type="EMBL" id="KAL3793267.1"/>
    </source>
</evidence>
<dbReference type="InterPro" id="IPR029063">
    <property type="entry name" value="SAM-dependent_MTases_sf"/>
</dbReference>
<accession>A0ABD3PZX7</accession>
<keyword evidence="1" id="KW-0472">Membrane</keyword>
<keyword evidence="1" id="KW-1133">Transmembrane helix</keyword>
<dbReference type="PANTHER" id="PTHR34407">
    <property type="entry name" value="EXPRESSED PROTEIN"/>
    <property type="match status" value="1"/>
</dbReference>
<name>A0ABD3PZX7_9STRA</name>
<dbReference type="PANTHER" id="PTHR34407:SF1">
    <property type="entry name" value="SGNH HYDROLASE-TYPE ESTERASE DOMAIN-CONTAINING PROTEIN"/>
    <property type="match status" value="1"/>
</dbReference>
<dbReference type="SUPFAM" id="SSF53335">
    <property type="entry name" value="S-adenosyl-L-methionine-dependent methyltransferases"/>
    <property type="match status" value="1"/>
</dbReference>
<dbReference type="Proteomes" id="UP001530400">
    <property type="component" value="Unassembled WGS sequence"/>
</dbReference>
<keyword evidence="3" id="KW-1185">Reference proteome</keyword>
<dbReference type="AlphaFoldDB" id="A0ABD3PZX7"/>
<organism evidence="2 3">
    <name type="scientific">Cyclotella atomus</name>
    <dbReference type="NCBI Taxonomy" id="382360"/>
    <lineage>
        <taxon>Eukaryota</taxon>
        <taxon>Sar</taxon>
        <taxon>Stramenopiles</taxon>
        <taxon>Ochrophyta</taxon>
        <taxon>Bacillariophyta</taxon>
        <taxon>Coscinodiscophyceae</taxon>
        <taxon>Thalassiosirophycidae</taxon>
        <taxon>Stephanodiscales</taxon>
        <taxon>Stephanodiscaceae</taxon>
        <taxon>Cyclotella</taxon>
    </lineage>
</organism>
<reference evidence="2 3" key="1">
    <citation type="submission" date="2024-10" db="EMBL/GenBank/DDBJ databases">
        <title>Updated reference genomes for cyclostephanoid diatoms.</title>
        <authorList>
            <person name="Roberts W.R."/>
            <person name="Alverson A.J."/>
        </authorList>
    </citation>
    <scope>NUCLEOTIDE SEQUENCE [LARGE SCALE GENOMIC DNA]</scope>
    <source>
        <strain evidence="2 3">AJA010-31</strain>
    </source>
</reference>
<keyword evidence="1" id="KW-0812">Transmembrane</keyword>
<gene>
    <name evidence="2" type="ORF">ACHAWO_001872</name>
</gene>
<evidence type="ECO:0000256" key="1">
    <source>
        <dbReference type="SAM" id="Phobius"/>
    </source>
</evidence>
<comment type="caution">
    <text evidence="2">The sequence shown here is derived from an EMBL/GenBank/DDBJ whole genome shotgun (WGS) entry which is preliminary data.</text>
</comment>
<feature type="transmembrane region" description="Helical" evidence="1">
    <location>
        <begin position="48"/>
        <end position="68"/>
    </location>
</feature>
<sequence>MLKIHHLPTHPLALRLFSNTMSSNATAPNTNPYTANKRTRSISRTHQILILCAIGIVAIFNHRIVYVFQPIDKKSAQNKNSPCSSWMKGRGVPTFKTRFGLPKLLDKEEGFHRGIELGVQEGKFSYWTLMHWTNCTEYHLVDLWGHQENYEDVANVDQASQDKIYQLAMRDLEEYKDKIHVCRNYTPVCVNNYEDEYFDYIYVDARHDFKGVWEDLVAYWPKLKVGGIMAGHDYVTNDDGPLASKQDWSKNYDGTIDETGTVVKGAVDKFAAEVCRQITVSYREAGWNTWAIRNCGTFSVCRVKISPPARHPFCSLSSSAMSAKTTLIAAISFIGGGFVSQLANNARFISTGIEFQDVTFANRSYSVTSQHDNCTRAFMPAPNEHPHPTSVPIAQEIVPPELYKYQYHPGALRFNVSRSMLRRSRPIVGNNERLHAYINKLQTKQCTVVLFLGGSVTDGHNVKGGFANAYPTHFWFWLNYKYPCLNEDGSEGKHEIKKTIAQNSQTHFIHWSSVSELDKIDLVFLEFNINDAFIPSLTHALEDKGENGKLNREFHAGLNTWYFLMKTPHPDTYLTMSEYVDLWYGEVLLRRLLLLRKPDPLAIVTFNADYIGGPWATSPHYMNMDPLKARQTLFRGSEEPMKLFLNAMYEIPVFSASIWMLPLASKNTTEWQFDRANNPFSTSFWHTDKCCHPNDEGHRILSLILAYCITEEEKHMGAGNTDSESVERDLTLDGHLRDPIYLSPEEDSIYVMNNDEIDAIDIDFTNPKDEASFKEYVAVNDGWRWYADNKDKDKFGFIANTTGAHIAINVTDFKSHGRFEVSFVMSYENFGALL</sequence>
<dbReference type="Gene3D" id="3.40.50.150">
    <property type="entry name" value="Vaccinia Virus protein VP39"/>
    <property type="match status" value="1"/>
</dbReference>
<proteinExistence type="predicted"/>
<evidence type="ECO:0000313" key="3">
    <source>
        <dbReference type="Proteomes" id="UP001530400"/>
    </source>
</evidence>